<reference evidence="3" key="1">
    <citation type="submission" date="2021-09" db="EMBL/GenBank/DDBJ databases">
        <authorList>
            <consortium name="AG Swart"/>
            <person name="Singh M."/>
            <person name="Singh A."/>
            <person name="Seah K."/>
            <person name="Emmerich C."/>
        </authorList>
    </citation>
    <scope>NUCLEOTIDE SEQUENCE</scope>
    <source>
        <strain evidence="3">ATCC30299</strain>
    </source>
</reference>
<gene>
    <name evidence="3" type="ORF">BSTOLATCC_MIC65168</name>
</gene>
<dbReference type="AlphaFoldDB" id="A0AAU9KCV4"/>
<comment type="caution">
    <text evidence="3">The sequence shown here is derived from an EMBL/GenBank/DDBJ whole genome shotgun (WGS) entry which is preliminary data.</text>
</comment>
<keyword evidence="1" id="KW-0862">Zinc</keyword>
<evidence type="ECO:0000313" key="4">
    <source>
        <dbReference type="Proteomes" id="UP001162131"/>
    </source>
</evidence>
<evidence type="ECO:0000256" key="1">
    <source>
        <dbReference type="PROSITE-ProRule" id="PRU00175"/>
    </source>
</evidence>
<dbReference type="Proteomes" id="UP001162131">
    <property type="component" value="Unassembled WGS sequence"/>
</dbReference>
<keyword evidence="1" id="KW-0479">Metal-binding</keyword>
<accession>A0AAU9KCV4</accession>
<dbReference type="SUPFAM" id="SSF57850">
    <property type="entry name" value="RING/U-box"/>
    <property type="match status" value="1"/>
</dbReference>
<organism evidence="3 4">
    <name type="scientific">Blepharisma stoltei</name>
    <dbReference type="NCBI Taxonomy" id="1481888"/>
    <lineage>
        <taxon>Eukaryota</taxon>
        <taxon>Sar</taxon>
        <taxon>Alveolata</taxon>
        <taxon>Ciliophora</taxon>
        <taxon>Postciliodesmatophora</taxon>
        <taxon>Heterotrichea</taxon>
        <taxon>Heterotrichida</taxon>
        <taxon>Blepharismidae</taxon>
        <taxon>Blepharisma</taxon>
    </lineage>
</organism>
<name>A0AAU9KCV4_9CILI</name>
<feature type="domain" description="RING-type" evidence="2">
    <location>
        <begin position="65"/>
        <end position="113"/>
    </location>
</feature>
<proteinExistence type="predicted"/>
<dbReference type="InterPro" id="IPR013083">
    <property type="entry name" value="Znf_RING/FYVE/PHD"/>
</dbReference>
<dbReference type="Gene3D" id="3.30.40.10">
    <property type="entry name" value="Zinc/RING finger domain, C3HC4 (zinc finger)"/>
    <property type="match status" value="1"/>
</dbReference>
<keyword evidence="4" id="KW-1185">Reference proteome</keyword>
<sequence>MEIRDSPDDHLSDYFLPSPISSPLISVFLPSIEFMNLPCKRPKPSETHGYDPSRFESQVPEDFLCGFCEKVVREPSECINCGTLFCNFCVKEKRGAFPCSDISNDSVQCPKCSNKIDFRKLSRVLCTMINEMKIYCKNSKRGCDVISTLGDIKNHEETCKFKNVKCGNHKYCNNKGKASDFILIEVKPVSYYSNVRRAPWQTKMYACCEMCKKMIKFEKTVMNKQYDKALASYFKTLKKIEKKNGEIAEE</sequence>
<dbReference type="PROSITE" id="PS50089">
    <property type="entry name" value="ZF_RING_2"/>
    <property type="match status" value="1"/>
</dbReference>
<dbReference type="GO" id="GO:0008270">
    <property type="term" value="F:zinc ion binding"/>
    <property type="evidence" value="ECO:0007669"/>
    <property type="project" value="UniProtKB-KW"/>
</dbReference>
<dbReference type="SUPFAM" id="SSF49599">
    <property type="entry name" value="TRAF domain-like"/>
    <property type="match status" value="1"/>
</dbReference>
<evidence type="ECO:0000313" key="3">
    <source>
        <dbReference type="EMBL" id="CAG9335848.1"/>
    </source>
</evidence>
<protein>
    <recommendedName>
        <fullName evidence="2">RING-type domain-containing protein</fullName>
    </recommendedName>
</protein>
<keyword evidence="1" id="KW-0863">Zinc-finger</keyword>
<dbReference type="InterPro" id="IPR001841">
    <property type="entry name" value="Znf_RING"/>
</dbReference>
<dbReference type="EMBL" id="CAJZBQ010000063">
    <property type="protein sequence ID" value="CAG9335848.1"/>
    <property type="molecule type" value="Genomic_DNA"/>
</dbReference>
<evidence type="ECO:0000259" key="2">
    <source>
        <dbReference type="PROSITE" id="PS50089"/>
    </source>
</evidence>